<gene>
    <name evidence="2" type="ORF">TVY486_0403540</name>
</gene>
<dbReference type="EMBL" id="HE573020">
    <property type="protein sequence ID" value="CCC47688.1"/>
    <property type="molecule type" value="Genomic_DNA"/>
</dbReference>
<evidence type="ECO:0000256" key="1">
    <source>
        <dbReference type="SAM" id="Phobius"/>
    </source>
</evidence>
<organism evidence="2">
    <name type="scientific">Trypanosoma vivax (strain Y486)</name>
    <dbReference type="NCBI Taxonomy" id="1055687"/>
    <lineage>
        <taxon>Eukaryota</taxon>
        <taxon>Discoba</taxon>
        <taxon>Euglenozoa</taxon>
        <taxon>Kinetoplastea</taxon>
        <taxon>Metakinetoplastina</taxon>
        <taxon>Trypanosomatida</taxon>
        <taxon>Trypanosomatidae</taxon>
        <taxon>Trypanosoma</taxon>
        <taxon>Duttonella</taxon>
    </lineage>
</organism>
<dbReference type="VEuPathDB" id="TriTrypDB:TvY486_0403540"/>
<protein>
    <submittedName>
        <fullName evidence="2">Uncharacterized protein</fullName>
    </submittedName>
</protein>
<feature type="transmembrane region" description="Helical" evidence="1">
    <location>
        <begin position="12"/>
        <end position="32"/>
    </location>
</feature>
<name>G0TUQ3_TRYVY</name>
<evidence type="ECO:0000313" key="2">
    <source>
        <dbReference type="EMBL" id="CCC47688.1"/>
    </source>
</evidence>
<proteinExistence type="predicted"/>
<accession>G0TUQ3</accession>
<keyword evidence="1" id="KW-1133">Transmembrane helix</keyword>
<dbReference type="AlphaFoldDB" id="G0TUQ3"/>
<reference evidence="2" key="1">
    <citation type="journal article" date="2012" name="Proc. Natl. Acad. Sci. U.S.A.">
        <title>Antigenic diversity is generated by distinct evolutionary mechanisms in African trypanosome species.</title>
        <authorList>
            <person name="Jackson A.P."/>
            <person name="Berry A."/>
            <person name="Aslett M."/>
            <person name="Allison H.C."/>
            <person name="Burton P."/>
            <person name="Vavrova-Anderson J."/>
            <person name="Brown R."/>
            <person name="Browne H."/>
            <person name="Corton N."/>
            <person name="Hauser H."/>
            <person name="Gamble J."/>
            <person name="Gilderthorp R."/>
            <person name="Marcello L."/>
            <person name="McQuillan J."/>
            <person name="Otto T.D."/>
            <person name="Quail M.A."/>
            <person name="Sanders M.J."/>
            <person name="van Tonder A."/>
            <person name="Ginger M.L."/>
            <person name="Field M.C."/>
            <person name="Barry J.D."/>
            <person name="Hertz-Fowler C."/>
            <person name="Berriman M."/>
        </authorList>
    </citation>
    <scope>NUCLEOTIDE SEQUENCE</scope>
    <source>
        <strain evidence="2">Y486</strain>
    </source>
</reference>
<keyword evidence="1" id="KW-0472">Membrane</keyword>
<feature type="transmembrane region" description="Helical" evidence="1">
    <location>
        <begin position="103"/>
        <end position="135"/>
    </location>
</feature>
<sequence>MQITSPTLSTFQLSTTTVQCVRLLLCLLCFLLQRKKKRTASWFCVHVCTLRRSGSHSHAMDEVVVTASYLSTMAMERFNLLHERLQPVLQEGGHALLHALRGLFVASIVLGFVGLVLVATLVGCVCVSIIASILIRQYVLFNAPSNRLFSVQFNTLPLETEPWRLQQVRDAISRLSAETHIIPHNGCDIASLKNSEVKGGARFIPLEEQAALLKMSIVSNLVKSMVATGTFVIPSHVRGEVFLPDGGVSIEGLFRQPSPMFSARATYRADAQLVFVKEEASRDVAMMLESSMLISDDPYAPQSIGSLHTLFKTTASFTLTTGERGGGWLTQLKTILVNVFCFAPMWFVETLFPILATGVFPAYSGSTEVAVVVPLYSDFEPPLYLQPRLRAINFTLYQVGAEGGAKVSLKRVDLFTSVQLSGLAYYFSTYSLSSVAGAIFILLILTGSVASALLIVVAIVLLLMRLNSTANKRDDAVK</sequence>
<keyword evidence="1" id="KW-0812">Transmembrane</keyword>
<feature type="transmembrane region" description="Helical" evidence="1">
    <location>
        <begin position="435"/>
        <end position="463"/>
    </location>
</feature>